<comment type="caution">
    <text evidence="2">The sequence shown here is derived from an EMBL/GenBank/DDBJ whole genome shotgun (WGS) entry which is preliminary data.</text>
</comment>
<dbReference type="SUPFAM" id="SSF46785">
    <property type="entry name" value="Winged helix' DNA-binding domain"/>
    <property type="match status" value="1"/>
</dbReference>
<dbReference type="PROSITE" id="PS50995">
    <property type="entry name" value="HTH_MARR_2"/>
    <property type="match status" value="1"/>
</dbReference>
<dbReference type="Pfam" id="PF12802">
    <property type="entry name" value="MarR_2"/>
    <property type="match status" value="1"/>
</dbReference>
<dbReference type="PANTHER" id="PTHR33164">
    <property type="entry name" value="TRANSCRIPTIONAL REGULATOR, MARR FAMILY"/>
    <property type="match status" value="1"/>
</dbReference>
<dbReference type="InterPro" id="IPR036390">
    <property type="entry name" value="WH_DNA-bd_sf"/>
</dbReference>
<gene>
    <name evidence="2" type="ORF">V8201_04520</name>
</gene>
<keyword evidence="3" id="KW-1185">Reference proteome</keyword>
<reference evidence="2 3" key="1">
    <citation type="journal article" date="2013" name="Int. J. Syst. Evol. Microbiol.">
        <title>Sphingomonas kyungheensis sp. nov., a bacterium with ginsenoside-converting activity isolated from soil of a ginseng field.</title>
        <authorList>
            <person name="Son H.M."/>
            <person name="Yang J.E."/>
            <person name="Park Y."/>
            <person name="Han C.K."/>
            <person name="Kim S.G."/>
            <person name="Kook M."/>
            <person name="Yi T.H."/>
        </authorList>
    </citation>
    <scope>NUCLEOTIDE SEQUENCE [LARGE SCALE GENOMIC DNA]</scope>
    <source>
        <strain evidence="2 3">LMG 26582</strain>
    </source>
</reference>
<dbReference type="InterPro" id="IPR000835">
    <property type="entry name" value="HTH_MarR-typ"/>
</dbReference>
<proteinExistence type="predicted"/>
<accession>A0ABU8GZP8</accession>
<evidence type="ECO:0000259" key="1">
    <source>
        <dbReference type="PROSITE" id="PS50995"/>
    </source>
</evidence>
<dbReference type="InterPro" id="IPR036388">
    <property type="entry name" value="WH-like_DNA-bd_sf"/>
</dbReference>
<dbReference type="PANTHER" id="PTHR33164:SF89">
    <property type="entry name" value="MARR FAMILY REGULATORY PROTEIN"/>
    <property type="match status" value="1"/>
</dbReference>
<evidence type="ECO:0000313" key="3">
    <source>
        <dbReference type="Proteomes" id="UP001367771"/>
    </source>
</evidence>
<dbReference type="Proteomes" id="UP001367771">
    <property type="component" value="Unassembled WGS sequence"/>
</dbReference>
<dbReference type="InterPro" id="IPR039422">
    <property type="entry name" value="MarR/SlyA-like"/>
</dbReference>
<dbReference type="EMBL" id="JBBBDM010000002">
    <property type="protein sequence ID" value="MEI5686338.1"/>
    <property type="molecule type" value="Genomic_DNA"/>
</dbReference>
<name>A0ABU8GZP8_9SPHN</name>
<dbReference type="PRINTS" id="PR00598">
    <property type="entry name" value="HTHMARR"/>
</dbReference>
<evidence type="ECO:0000313" key="2">
    <source>
        <dbReference type="EMBL" id="MEI5686338.1"/>
    </source>
</evidence>
<organism evidence="2 3">
    <name type="scientific">Sphingomonas kyungheensis</name>
    <dbReference type="NCBI Taxonomy" id="1069987"/>
    <lineage>
        <taxon>Bacteria</taxon>
        <taxon>Pseudomonadati</taxon>
        <taxon>Pseudomonadota</taxon>
        <taxon>Alphaproteobacteria</taxon>
        <taxon>Sphingomonadales</taxon>
        <taxon>Sphingomonadaceae</taxon>
        <taxon>Sphingomonas</taxon>
    </lineage>
</organism>
<dbReference type="Gene3D" id="1.10.10.10">
    <property type="entry name" value="Winged helix-like DNA-binding domain superfamily/Winged helix DNA-binding domain"/>
    <property type="match status" value="1"/>
</dbReference>
<dbReference type="RefSeq" id="WP_051583450.1">
    <property type="nucleotide sequence ID" value="NZ_JBBBDM010000002.1"/>
</dbReference>
<feature type="domain" description="HTH marR-type" evidence="1">
    <location>
        <begin position="7"/>
        <end position="139"/>
    </location>
</feature>
<sequence>MSLGRLDNFIGFRLRRIQNYLSSAFTAESVALGLRPGEFSALAVIAANPGVSQGTLAREVGLDKSAAVAVIDDLERLRLAERRRLTADRRRHALYVTGDGEAALDRLFAKLETVERDVLNALSPDDLQVLSSLLDRIYHSCFRQDA</sequence>
<protein>
    <submittedName>
        <fullName evidence="2">MarR family winged helix-turn-helix transcriptional regulator</fullName>
    </submittedName>
</protein>
<dbReference type="SMART" id="SM00347">
    <property type="entry name" value="HTH_MARR"/>
    <property type="match status" value="1"/>
</dbReference>